<evidence type="ECO:0000313" key="1">
    <source>
        <dbReference type="EMBL" id="KKC98150.1"/>
    </source>
</evidence>
<name>A0A0F5V7J6_9GAMM</name>
<comment type="caution">
    <text evidence="1">The sequence shown here is derived from an EMBL/GenBank/DDBJ whole genome shotgun (WGS) entry which is preliminary data.</text>
</comment>
<protein>
    <submittedName>
        <fullName evidence="1">Uncharacterized protein</fullName>
    </submittedName>
</protein>
<accession>A0A0F5V7J6</accession>
<dbReference type="EMBL" id="JWYV01000025">
    <property type="protein sequence ID" value="KKC98150.1"/>
    <property type="molecule type" value="Genomic_DNA"/>
</dbReference>
<dbReference type="PATRIC" id="fig|265726.11.peg.2835"/>
<proteinExistence type="predicted"/>
<dbReference type="Proteomes" id="UP000033633">
    <property type="component" value="Unassembled WGS sequence"/>
</dbReference>
<reference evidence="1 2" key="1">
    <citation type="submission" date="2014-12" db="EMBL/GenBank/DDBJ databases">
        <title>Mercury Reductase activity and rhizosphere competence traits in the genome of root associated Photobacterium halotolerans MELD1.</title>
        <authorList>
            <person name="Mathew D.C."/>
            <person name="Huang C.-C."/>
        </authorList>
    </citation>
    <scope>NUCLEOTIDE SEQUENCE [LARGE SCALE GENOMIC DNA]</scope>
    <source>
        <strain evidence="1 2">MELD1</strain>
    </source>
</reference>
<evidence type="ECO:0000313" key="2">
    <source>
        <dbReference type="Proteomes" id="UP000033633"/>
    </source>
</evidence>
<dbReference type="STRING" id="265726.KY46_20155"/>
<dbReference type="AlphaFoldDB" id="A0A0F5V7J6"/>
<organism evidence="1 2">
    <name type="scientific">Photobacterium halotolerans</name>
    <dbReference type="NCBI Taxonomy" id="265726"/>
    <lineage>
        <taxon>Bacteria</taxon>
        <taxon>Pseudomonadati</taxon>
        <taxon>Pseudomonadota</taxon>
        <taxon>Gammaproteobacteria</taxon>
        <taxon>Vibrionales</taxon>
        <taxon>Vibrionaceae</taxon>
        <taxon>Photobacterium</taxon>
    </lineage>
</organism>
<keyword evidence="2" id="KW-1185">Reference proteome</keyword>
<sequence length="72" mass="8664">MSTRDLATNVKLVQYYFLTSRFLLSYDGNQPLPLRHLYKKIAIFFIKQHVLLLNLHKKITIDQFQARYHQVN</sequence>
<gene>
    <name evidence="1" type="ORF">KY46_20155</name>
</gene>